<comment type="caution">
    <text evidence="11">The sequence shown here is derived from an EMBL/GenBank/DDBJ whole genome shotgun (WGS) entry which is preliminary data.</text>
</comment>
<accession>A0AAV5QMJ7</accession>
<keyword evidence="7 9" id="KW-0472">Membrane</keyword>
<reference evidence="11 12" key="1">
    <citation type="journal article" date="2023" name="Elife">
        <title>Identification of key yeast species and microbe-microbe interactions impacting larval growth of Drosophila in the wild.</title>
        <authorList>
            <person name="Mure A."/>
            <person name="Sugiura Y."/>
            <person name="Maeda R."/>
            <person name="Honda K."/>
            <person name="Sakurai N."/>
            <person name="Takahashi Y."/>
            <person name="Watada M."/>
            <person name="Katoh T."/>
            <person name="Gotoh A."/>
            <person name="Gotoh Y."/>
            <person name="Taniguchi I."/>
            <person name="Nakamura K."/>
            <person name="Hayashi T."/>
            <person name="Katayama T."/>
            <person name="Uemura T."/>
            <person name="Hattori Y."/>
        </authorList>
    </citation>
    <scope>NUCLEOTIDE SEQUENCE [LARGE SCALE GENOMIC DNA]</scope>
    <source>
        <strain evidence="11 12">SC-9</strain>
    </source>
</reference>
<dbReference type="GeneID" id="90073939"/>
<dbReference type="PIRSF" id="PIRSF037094">
    <property type="entry name" value="AP1_complex_gamma"/>
    <property type="match status" value="1"/>
</dbReference>
<evidence type="ECO:0000256" key="9">
    <source>
        <dbReference type="PIRNR" id="PIRNR037094"/>
    </source>
</evidence>
<dbReference type="Proteomes" id="UP001360560">
    <property type="component" value="Unassembled WGS sequence"/>
</dbReference>
<dbReference type="GO" id="GO:0006886">
    <property type="term" value="P:intracellular protein transport"/>
    <property type="evidence" value="ECO:0007669"/>
    <property type="project" value="UniProtKB-UniRule"/>
</dbReference>
<dbReference type="PROSITE" id="PS50180">
    <property type="entry name" value="GAE"/>
    <property type="match status" value="1"/>
</dbReference>
<dbReference type="InterPro" id="IPR017107">
    <property type="entry name" value="AP1_complex_gsu"/>
</dbReference>
<keyword evidence="12" id="KW-1185">Reference proteome</keyword>
<evidence type="ECO:0000256" key="5">
    <source>
        <dbReference type="ARBA" id="ARBA00022927"/>
    </source>
</evidence>
<evidence type="ECO:0000256" key="3">
    <source>
        <dbReference type="ARBA" id="ARBA00006613"/>
    </source>
</evidence>
<name>A0AAV5QMJ7_9ASCO</name>
<comment type="similarity">
    <text evidence="3 9">Belongs to the adaptor complexes large subunit family.</text>
</comment>
<dbReference type="InterPro" id="IPR008153">
    <property type="entry name" value="GAE_dom"/>
</dbReference>
<dbReference type="GO" id="GO:0005829">
    <property type="term" value="C:cytosol"/>
    <property type="evidence" value="ECO:0007669"/>
    <property type="project" value="GOC"/>
</dbReference>
<dbReference type="InterPro" id="IPR050840">
    <property type="entry name" value="Adaptor_Complx_Large_Subunit"/>
</dbReference>
<protein>
    <recommendedName>
        <fullName evidence="9">AP-1 complex subunit gamma</fullName>
    </recommendedName>
</protein>
<dbReference type="GO" id="GO:0030121">
    <property type="term" value="C:AP-1 adaptor complex"/>
    <property type="evidence" value="ECO:0007669"/>
    <property type="project" value="InterPro"/>
</dbReference>
<evidence type="ECO:0000259" key="10">
    <source>
        <dbReference type="PROSITE" id="PS50180"/>
    </source>
</evidence>
<keyword evidence="5 9" id="KW-0653">Protein transport</keyword>
<dbReference type="InterPro" id="IPR016024">
    <property type="entry name" value="ARM-type_fold"/>
</dbReference>
<evidence type="ECO:0000256" key="1">
    <source>
        <dbReference type="ARBA" id="ARBA00004156"/>
    </source>
</evidence>
<dbReference type="SMART" id="SM00809">
    <property type="entry name" value="Alpha_adaptinC2"/>
    <property type="match status" value="1"/>
</dbReference>
<dbReference type="InterPro" id="IPR011989">
    <property type="entry name" value="ARM-like"/>
</dbReference>
<dbReference type="EMBL" id="BTFZ01000011">
    <property type="protein sequence ID" value="GMM35964.1"/>
    <property type="molecule type" value="Genomic_DNA"/>
</dbReference>
<dbReference type="PANTHER" id="PTHR22780">
    <property type="entry name" value="ADAPTIN, ALPHA/GAMMA/EPSILON"/>
    <property type="match status" value="1"/>
</dbReference>
<dbReference type="SUPFAM" id="SSF49348">
    <property type="entry name" value="Clathrin adaptor appendage domain"/>
    <property type="match status" value="1"/>
</dbReference>
<evidence type="ECO:0000256" key="6">
    <source>
        <dbReference type="ARBA" id="ARBA00023034"/>
    </source>
</evidence>
<evidence type="ECO:0000256" key="8">
    <source>
        <dbReference type="ARBA" id="ARBA00023329"/>
    </source>
</evidence>
<dbReference type="InterPro" id="IPR008152">
    <property type="entry name" value="Clathrin_a/b/g-adaptin_app_Ig"/>
</dbReference>
<keyword evidence="6 9" id="KW-0333">Golgi apparatus</keyword>
<sequence length="954" mass="105595">MGSLKSFIKAVRYSKTIADERSVIRKESAAIRTAFKDVNLSNNKRRVNIQKLLYLYILGEKTHFGQIECIKLLASSNFIDKRLGYLAASLLLDENQEILTLLTNSLVQDLNHPNQFFVALSLSTLATVLSYDLSNDTYNDVLRILTHNGNNPYLKKKAILVSARIIEKNGDLIEIFFENFNKFNLLNVNERDHSVLLAICQMLKSFFIYGDNSIRTALFINALPKLLVILKNLSSTSYNPEYDIMGISDPFLHVSLLQTITLIITLSKVVIEGEETNNQQFVNPNKYNVPKLYGRLNDQYNDLLTQISSNVEFGKNSGNLILYEVVRSIFQLKNSNSALKVLGINLLGKFLTLKDNNIKYISLNTLLTVVKFEPKTVQRHQSIIINCLFDNDISIKRRALELIFEILNENNIRVLIKELVKFLENSAADNSVNGNNNGFNEFNTFSYNLSKDLNDFSLNSGASSKTNSGSAPGTLDNSFSYSLNNLDLKFFITTKLSILLKNYSPNLKFFFKYLIILLNLNGNYLTNDIISFILAIISNIANNKPVSVGAASGSNANDNQLLIKDSLNQIFNLSYNNLSNNGLNLINVWCLGEYGDLILNGKFEHSNSVITGDVIIDYLSRLTKSTTSQLINSYVLTTLLKLSKVLHNDLQTVAKIEMLIRSFTDSININLQMKAIEYLEIMSIKDVNIKNGLLERIPPPMIKEIGKVSLSNSLDNPSASLSASSTNAVTSTDNFLLDLMDDTDASEKPSAPAPAQNNADLLSDIFGSSAPSVAPTKPASADILGLFDSSSSSQSQPVGQAASMVGAAATAAPASEGPSQNVLNLFGNTSSVNNQFLGDAKYEQIFNNEDVSIKLYLKSLATGSAVLEIYILNSSAVDAPLTNFNLLIAVAKSQKLVIVPSEMVTEVNKTNFYKQELKINGKVGSKLKLRVKFSYQLNGATKDVLFDHNVNKTL</sequence>
<dbReference type="SUPFAM" id="SSF48371">
    <property type="entry name" value="ARM repeat"/>
    <property type="match status" value="1"/>
</dbReference>
<dbReference type="Gene3D" id="2.60.40.1230">
    <property type="match status" value="1"/>
</dbReference>
<evidence type="ECO:0000256" key="7">
    <source>
        <dbReference type="ARBA" id="ARBA00023136"/>
    </source>
</evidence>
<comment type="subcellular location">
    <subcellularLocation>
        <location evidence="1">Cytoplasmic vesicle membrane</location>
    </subcellularLocation>
    <subcellularLocation>
        <location evidence="2">Golgi apparatus</location>
    </subcellularLocation>
</comment>
<dbReference type="Pfam" id="PF02883">
    <property type="entry name" value="Alpha_adaptinC2"/>
    <property type="match status" value="1"/>
</dbReference>
<dbReference type="InterPro" id="IPR002553">
    <property type="entry name" value="Clathrin/coatomer_adapt-like_N"/>
</dbReference>
<dbReference type="GO" id="GO:0016482">
    <property type="term" value="P:cytosolic transport"/>
    <property type="evidence" value="ECO:0007669"/>
    <property type="project" value="UniProtKB-ARBA"/>
</dbReference>
<proteinExistence type="inferred from homology"/>
<evidence type="ECO:0000313" key="11">
    <source>
        <dbReference type="EMBL" id="GMM35964.1"/>
    </source>
</evidence>
<dbReference type="AlphaFoldDB" id="A0AAV5QMJ7"/>
<feature type="domain" description="GAE" evidence="10">
    <location>
        <begin position="838"/>
        <end position="952"/>
    </location>
</feature>
<gene>
    <name evidence="11" type="ORF">DASC09_032890</name>
</gene>
<evidence type="ECO:0000313" key="12">
    <source>
        <dbReference type="Proteomes" id="UP001360560"/>
    </source>
</evidence>
<evidence type="ECO:0000256" key="2">
    <source>
        <dbReference type="ARBA" id="ARBA00004555"/>
    </source>
</evidence>
<evidence type="ECO:0000256" key="4">
    <source>
        <dbReference type="ARBA" id="ARBA00022448"/>
    </source>
</evidence>
<dbReference type="RefSeq" id="XP_064852960.1">
    <property type="nucleotide sequence ID" value="XM_064996888.1"/>
</dbReference>
<keyword evidence="4 9" id="KW-0813">Transport</keyword>
<dbReference type="GO" id="GO:0016192">
    <property type="term" value="P:vesicle-mediated transport"/>
    <property type="evidence" value="ECO:0007669"/>
    <property type="project" value="InterPro"/>
</dbReference>
<dbReference type="Pfam" id="PF01602">
    <property type="entry name" value="Adaptin_N"/>
    <property type="match status" value="2"/>
</dbReference>
<organism evidence="11 12">
    <name type="scientific">Saccharomycopsis crataegensis</name>
    <dbReference type="NCBI Taxonomy" id="43959"/>
    <lineage>
        <taxon>Eukaryota</taxon>
        <taxon>Fungi</taxon>
        <taxon>Dikarya</taxon>
        <taxon>Ascomycota</taxon>
        <taxon>Saccharomycotina</taxon>
        <taxon>Saccharomycetes</taxon>
        <taxon>Saccharomycopsidaceae</taxon>
        <taxon>Saccharomycopsis</taxon>
    </lineage>
</organism>
<dbReference type="Gene3D" id="1.25.10.10">
    <property type="entry name" value="Leucine-rich Repeat Variant"/>
    <property type="match status" value="1"/>
</dbReference>
<dbReference type="InterPro" id="IPR013041">
    <property type="entry name" value="Clathrin_app_Ig-like_sf"/>
</dbReference>
<keyword evidence="8 9" id="KW-0968">Cytoplasmic vesicle</keyword>